<dbReference type="EC" id="5.2.1.8" evidence="4"/>
<comment type="similarity">
    <text evidence="3">Belongs to the FKBP-type PPIase family.</text>
</comment>
<evidence type="ECO:0000256" key="7">
    <source>
        <dbReference type="ARBA" id="ARBA00023186"/>
    </source>
</evidence>
<evidence type="ECO:0000256" key="3">
    <source>
        <dbReference type="ARBA" id="ARBA00006577"/>
    </source>
</evidence>
<dbReference type="GO" id="GO:0005737">
    <property type="term" value="C:cytoplasm"/>
    <property type="evidence" value="ECO:0007669"/>
    <property type="project" value="UniProtKB-SubCell"/>
</dbReference>
<name>A0A832EK01_9BACT</name>
<keyword evidence="5" id="KW-0963">Cytoplasm</keyword>
<dbReference type="SUPFAM" id="SSF54534">
    <property type="entry name" value="FKBP-like"/>
    <property type="match status" value="1"/>
</dbReference>
<evidence type="ECO:0000256" key="8">
    <source>
        <dbReference type="ARBA" id="ARBA00023235"/>
    </source>
</evidence>
<comment type="catalytic activity">
    <reaction evidence="1">
        <text>[protein]-peptidylproline (omega=180) = [protein]-peptidylproline (omega=0)</text>
        <dbReference type="Rhea" id="RHEA:16237"/>
        <dbReference type="Rhea" id="RHEA-COMP:10747"/>
        <dbReference type="Rhea" id="RHEA-COMP:10748"/>
        <dbReference type="ChEBI" id="CHEBI:83833"/>
        <dbReference type="ChEBI" id="CHEBI:83834"/>
        <dbReference type="EC" id="5.2.1.8"/>
    </reaction>
</comment>
<dbReference type="Gene3D" id="3.10.50.40">
    <property type="match status" value="1"/>
</dbReference>
<organism evidence="9">
    <name type="scientific">Desulfacinum infernum</name>
    <dbReference type="NCBI Taxonomy" id="35837"/>
    <lineage>
        <taxon>Bacteria</taxon>
        <taxon>Pseudomonadati</taxon>
        <taxon>Thermodesulfobacteriota</taxon>
        <taxon>Syntrophobacteria</taxon>
        <taxon>Syntrophobacterales</taxon>
        <taxon>Syntrophobacteraceae</taxon>
        <taxon>Desulfacinum</taxon>
    </lineage>
</organism>
<evidence type="ECO:0000256" key="4">
    <source>
        <dbReference type="ARBA" id="ARBA00013194"/>
    </source>
</evidence>
<accession>A0A832EK01</accession>
<gene>
    <name evidence="9" type="ORF">ENS06_11275</name>
</gene>
<protein>
    <recommendedName>
        <fullName evidence="4">peptidylprolyl isomerase</fullName>
        <ecNumber evidence="4">5.2.1.8</ecNumber>
    </recommendedName>
</protein>
<proteinExistence type="inferred from homology"/>
<evidence type="ECO:0000256" key="2">
    <source>
        <dbReference type="ARBA" id="ARBA00004496"/>
    </source>
</evidence>
<comment type="caution">
    <text evidence="9">The sequence shown here is derived from an EMBL/GenBank/DDBJ whole genome shotgun (WGS) entry which is preliminary data.</text>
</comment>
<comment type="subcellular location">
    <subcellularLocation>
        <location evidence="2">Cytoplasm</location>
    </subcellularLocation>
</comment>
<dbReference type="GO" id="GO:0003755">
    <property type="term" value="F:peptidyl-prolyl cis-trans isomerase activity"/>
    <property type="evidence" value="ECO:0007669"/>
    <property type="project" value="UniProtKB-KW"/>
</dbReference>
<keyword evidence="6" id="KW-0697">Rotamase</keyword>
<evidence type="ECO:0000256" key="6">
    <source>
        <dbReference type="ARBA" id="ARBA00023110"/>
    </source>
</evidence>
<dbReference type="InterPro" id="IPR046357">
    <property type="entry name" value="PPIase_dom_sf"/>
</dbReference>
<dbReference type="EMBL" id="DSTK01000034">
    <property type="protein sequence ID" value="HFK97885.1"/>
    <property type="molecule type" value="Genomic_DNA"/>
</dbReference>
<sequence>MKVQPHCSVTLSYTLEPADEGPFPFPTGPFRMECLVGHGRLLPPLEQAVLGLDEGDHVEVVLKPGEFVEDAGGGRIVPVALEAIAEEGPHPVGSIRHMMDEARRLQPFRVMKQEGGAVWADFSHPFSGRSFRFRIRVEKVRWATLEEIKNAAHHGAPH</sequence>
<evidence type="ECO:0000256" key="5">
    <source>
        <dbReference type="ARBA" id="ARBA00022490"/>
    </source>
</evidence>
<evidence type="ECO:0000256" key="1">
    <source>
        <dbReference type="ARBA" id="ARBA00000971"/>
    </source>
</evidence>
<reference evidence="9" key="1">
    <citation type="journal article" date="2020" name="mSystems">
        <title>Genome- and Community-Level Interaction Insights into Carbon Utilization and Element Cycling Functions of Hydrothermarchaeota in Hydrothermal Sediment.</title>
        <authorList>
            <person name="Zhou Z."/>
            <person name="Liu Y."/>
            <person name="Xu W."/>
            <person name="Pan J."/>
            <person name="Luo Z.H."/>
            <person name="Li M."/>
        </authorList>
    </citation>
    <scope>NUCLEOTIDE SEQUENCE [LARGE SCALE GENOMIC DNA]</scope>
    <source>
        <strain evidence="9">SpSt-456</strain>
    </source>
</reference>
<keyword evidence="8" id="KW-0413">Isomerase</keyword>
<evidence type="ECO:0000313" key="9">
    <source>
        <dbReference type="EMBL" id="HFK97885.1"/>
    </source>
</evidence>
<dbReference type="AlphaFoldDB" id="A0A832EK01"/>
<keyword evidence="7" id="KW-0143">Chaperone</keyword>
<dbReference type="PANTHER" id="PTHR47861:SF3">
    <property type="entry name" value="FKBP-TYPE PEPTIDYL-PROLYL CIS-TRANS ISOMERASE SLYD"/>
    <property type="match status" value="1"/>
</dbReference>
<dbReference type="PANTHER" id="PTHR47861">
    <property type="entry name" value="FKBP-TYPE PEPTIDYL-PROLYL CIS-TRANS ISOMERASE SLYD"/>
    <property type="match status" value="1"/>
</dbReference>